<organism evidence="1 2">
    <name type="scientific">Lachancea lanzarotensis</name>
    <dbReference type="NCBI Taxonomy" id="1245769"/>
    <lineage>
        <taxon>Eukaryota</taxon>
        <taxon>Fungi</taxon>
        <taxon>Dikarya</taxon>
        <taxon>Ascomycota</taxon>
        <taxon>Saccharomycotina</taxon>
        <taxon>Saccharomycetes</taxon>
        <taxon>Saccharomycetales</taxon>
        <taxon>Saccharomycetaceae</taxon>
        <taxon>Lachancea</taxon>
    </lineage>
</organism>
<dbReference type="InterPro" id="IPR029071">
    <property type="entry name" value="Ubiquitin-like_domsf"/>
</dbReference>
<dbReference type="GeneID" id="34687213"/>
<protein>
    <submittedName>
        <fullName evidence="1">LALA0S09e00430g1_1</fullName>
    </submittedName>
</protein>
<name>A0A0C7NB97_9SACH</name>
<evidence type="ECO:0000313" key="2">
    <source>
        <dbReference type="Proteomes" id="UP000054304"/>
    </source>
</evidence>
<accession>A0A0C7NB97</accession>
<reference evidence="1 2" key="1">
    <citation type="submission" date="2014-12" db="EMBL/GenBank/DDBJ databases">
        <authorList>
            <person name="Neuveglise Cecile"/>
        </authorList>
    </citation>
    <scope>NUCLEOTIDE SEQUENCE [LARGE SCALE GENOMIC DNA]</scope>
    <source>
        <strain evidence="1 2">CBS 12615</strain>
    </source>
</reference>
<dbReference type="SUPFAM" id="SSF54236">
    <property type="entry name" value="Ubiquitin-like"/>
    <property type="match status" value="1"/>
</dbReference>
<proteinExistence type="predicted"/>
<dbReference type="EMBL" id="LN736368">
    <property type="protein sequence ID" value="CEP63695.1"/>
    <property type="molecule type" value="Genomic_DNA"/>
</dbReference>
<dbReference type="Proteomes" id="UP000054304">
    <property type="component" value="Unassembled WGS sequence"/>
</dbReference>
<dbReference type="AlphaFoldDB" id="A0A0C7NB97"/>
<gene>
    <name evidence="1" type="ORF">LALA0_S09e00430g</name>
</gene>
<dbReference type="OrthoDB" id="4066580at2759"/>
<dbReference type="STRING" id="1245769.A0A0C7NB97"/>
<dbReference type="RefSeq" id="XP_022629907.1">
    <property type="nucleotide sequence ID" value="XM_022770581.1"/>
</dbReference>
<keyword evidence="2" id="KW-1185">Reference proteome</keyword>
<evidence type="ECO:0000313" key="1">
    <source>
        <dbReference type="EMBL" id="CEP63695.1"/>
    </source>
</evidence>
<dbReference type="HOGENOM" id="CLU_337435_0_0_1"/>
<sequence length="782" mass="89089">MGFTGSAIFVNIRTPDHAGHGADRRNLSIRVPHKSSVARLLQYTHWMTFQNCRGDIEPVQRFCMKFKGRTLDPEELVRNIDPRNDQVLTLSMEHCVQYTGSALNLDYDSTQDFSVTNLELEIIGLPSGETLTHLKQRVPWTSTLAQIRETAALILRSHQTSDSNNTSPDQQLPEQNIIGITTDDGSSCERNFLAIDNSNCNMKLSDFLGVDYAPDVKSNYRLVLQVQQESALEDNVTIRFLSDAQLTMDTMTINNETKVQDLKDFICSVYGHTLRLAREDIKLIYKGHLLHENTLSGDPAKALDYLNERGEVKIHVQINEEYTEPGPGFWNELLSSRDRFSFMPRTVRNERAMPSSIPLQERQDLRFSEADAISSSSPQEFFTQTGAEIQRTGQFFEKVSISGHESFVQSGFFEPTQTFIELEGQKLQLYPEEFVELRGAVLLSHRALQRISSNFGIEIQYSEGAESVPAAVTSNAFQNIRATDQLNPVGIEELEEAGRVARLRQWIQTIMRTIYLILRNSVFFFFVFFQFISVLKTRHLILGTVLIIMKAIWSTPEIGEMWRELLSGEEESEISDEELELVTKAYTDRQLTRAFYHRFASAGPVVGALCRHLSADNQLKVNLANEFKLDHTDASILFLARLLEECTSTQHDELDMSNLHELFEPLVKDAVEHAQNPSVLDAASKEVLKELRKFAYQRSSLPWHKNLFRLFSSMMDYIYNGGLIRRLIPVAERRVRGWRLVQRAVGDVVKLAVLSVLVLVPRFQRQAVLEASLISTARSHQD</sequence>